<dbReference type="HAMAP" id="MF_00528">
    <property type="entry name" value="Maf"/>
    <property type="match status" value="1"/>
</dbReference>
<dbReference type="OrthoDB" id="9807767at2"/>
<keyword evidence="4" id="KW-0963">Cytoplasm</keyword>
<dbReference type="GO" id="GO:0036218">
    <property type="term" value="F:dTTP diphosphatase activity"/>
    <property type="evidence" value="ECO:0007669"/>
    <property type="project" value="RHEA"/>
</dbReference>
<evidence type="ECO:0000313" key="5">
    <source>
        <dbReference type="EMBL" id="TPW32183.1"/>
    </source>
</evidence>
<dbReference type="EC" id="3.6.1.9" evidence="4"/>
<comment type="function">
    <text evidence="4">Nucleoside triphosphate pyrophosphatase that hydrolyzes dTTP and UTP. May have a dual role in cell division arrest and in preventing the incorporation of modified nucleotides into cellular nucleic acids.</text>
</comment>
<dbReference type="EMBL" id="VHLG01000002">
    <property type="protein sequence ID" value="TPW32183.1"/>
    <property type="molecule type" value="Genomic_DNA"/>
</dbReference>
<accession>A0A506UCL7</accession>
<dbReference type="InterPro" id="IPR003697">
    <property type="entry name" value="Maf-like"/>
</dbReference>
<dbReference type="CDD" id="cd00555">
    <property type="entry name" value="Maf"/>
    <property type="match status" value="1"/>
</dbReference>
<dbReference type="GO" id="GO:0005737">
    <property type="term" value="C:cytoplasm"/>
    <property type="evidence" value="ECO:0007669"/>
    <property type="project" value="UniProtKB-SubCell"/>
</dbReference>
<reference evidence="5 6" key="1">
    <citation type="submission" date="2019-06" db="EMBL/GenBank/DDBJ databases">
        <authorList>
            <person name="Li M."/>
        </authorList>
    </citation>
    <scope>NUCLEOTIDE SEQUENCE [LARGE SCALE GENOMIC DNA]</scope>
    <source>
        <strain evidence="5 6">BGMRC2036</strain>
    </source>
</reference>
<keyword evidence="3 4" id="KW-0546">Nucleotide metabolism</keyword>
<comment type="cofactor">
    <cofactor evidence="1 4">
        <name>a divalent metal cation</name>
        <dbReference type="ChEBI" id="CHEBI:60240"/>
    </cofactor>
</comment>
<proteinExistence type="inferred from homology"/>
<evidence type="ECO:0000256" key="4">
    <source>
        <dbReference type="HAMAP-Rule" id="MF_00528"/>
    </source>
</evidence>
<protein>
    <recommendedName>
        <fullName evidence="4">dTTP/UTP pyrophosphatase</fullName>
        <shortName evidence="4">dTTPase/UTPase</shortName>
        <ecNumber evidence="4">3.6.1.9</ecNumber>
    </recommendedName>
    <alternativeName>
        <fullName evidence="4">Nucleoside triphosphate pyrophosphatase</fullName>
    </alternativeName>
    <alternativeName>
        <fullName evidence="4">Nucleotide pyrophosphatase</fullName>
        <shortName evidence="4">Nucleotide PPase</shortName>
    </alternativeName>
</protein>
<evidence type="ECO:0000256" key="1">
    <source>
        <dbReference type="ARBA" id="ARBA00001968"/>
    </source>
</evidence>
<comment type="caution">
    <text evidence="4">Lacks conserved residue(s) required for the propagation of feature annotation.</text>
</comment>
<feature type="site" description="Important for substrate specificity" evidence="4">
    <location>
        <position position="163"/>
    </location>
</feature>
<dbReference type="RefSeq" id="WP_141147694.1">
    <property type="nucleotide sequence ID" value="NZ_VHLG01000002.1"/>
</dbReference>
<feature type="site" description="Important for substrate specificity" evidence="4">
    <location>
        <position position="79"/>
    </location>
</feature>
<evidence type="ECO:0000313" key="6">
    <source>
        <dbReference type="Proteomes" id="UP000318801"/>
    </source>
</evidence>
<dbReference type="Proteomes" id="UP000318801">
    <property type="component" value="Unassembled WGS sequence"/>
</dbReference>
<dbReference type="GO" id="GO:0009117">
    <property type="term" value="P:nucleotide metabolic process"/>
    <property type="evidence" value="ECO:0007669"/>
    <property type="project" value="UniProtKB-KW"/>
</dbReference>
<dbReference type="GO" id="GO:0036221">
    <property type="term" value="F:UTP diphosphatase activity"/>
    <property type="evidence" value="ECO:0007669"/>
    <property type="project" value="RHEA"/>
</dbReference>
<dbReference type="AlphaFoldDB" id="A0A506UCL7"/>
<dbReference type="Gene3D" id="3.90.950.10">
    <property type="match status" value="1"/>
</dbReference>
<feature type="site" description="Important for substrate specificity" evidence="4">
    <location>
        <position position="14"/>
    </location>
</feature>
<evidence type="ECO:0000256" key="3">
    <source>
        <dbReference type="ARBA" id="ARBA00023080"/>
    </source>
</evidence>
<organism evidence="5 6">
    <name type="scientific">Martelella alba</name>
    <dbReference type="NCBI Taxonomy" id="2590451"/>
    <lineage>
        <taxon>Bacteria</taxon>
        <taxon>Pseudomonadati</taxon>
        <taxon>Pseudomonadota</taxon>
        <taxon>Alphaproteobacteria</taxon>
        <taxon>Hyphomicrobiales</taxon>
        <taxon>Aurantimonadaceae</taxon>
        <taxon>Martelella</taxon>
    </lineage>
</organism>
<evidence type="ECO:0000256" key="2">
    <source>
        <dbReference type="ARBA" id="ARBA00022801"/>
    </source>
</evidence>
<dbReference type="PANTHER" id="PTHR43213">
    <property type="entry name" value="BIFUNCTIONAL DTTP/UTP PYROPHOSPHATASE/METHYLTRANSFERASE PROTEIN-RELATED"/>
    <property type="match status" value="1"/>
</dbReference>
<comment type="caution">
    <text evidence="5">The sequence shown here is derived from an EMBL/GenBank/DDBJ whole genome shotgun (WGS) entry which is preliminary data.</text>
</comment>
<name>A0A506UCL7_9HYPH</name>
<dbReference type="NCBIfam" id="TIGR00172">
    <property type="entry name" value="maf"/>
    <property type="match status" value="1"/>
</dbReference>
<dbReference type="PANTHER" id="PTHR43213:SF5">
    <property type="entry name" value="BIFUNCTIONAL DTTP_UTP PYROPHOSPHATASE_METHYLTRANSFERASE PROTEIN-RELATED"/>
    <property type="match status" value="1"/>
</dbReference>
<sequence>MAAHRLILASASPRRVDLLRQAGISPDRIIPADIDETPLAGETPRALAGRLACGKAEAVRAMIDPAGEEAGTLVLSADTVVAVGRRILPKAETEAEARHCLSLLSGRTHRVYTGLAVAVIGGEPPSLRIVESRVSFKPLSPHEYDAYIRSGDWKGKAGAYAIQGLAATFVTRILGSYSAVVGLPLYETANLLAGRGFDCTAGWMEDNS</sequence>
<comment type="similarity">
    <text evidence="4">Belongs to the Maf family. YhdE subfamily.</text>
</comment>
<keyword evidence="6" id="KW-1185">Reference proteome</keyword>
<dbReference type="PIRSF" id="PIRSF006305">
    <property type="entry name" value="Maf"/>
    <property type="match status" value="1"/>
</dbReference>
<dbReference type="SUPFAM" id="SSF52972">
    <property type="entry name" value="ITPase-like"/>
    <property type="match status" value="1"/>
</dbReference>
<feature type="active site" description="Proton acceptor" evidence="4">
    <location>
        <position position="78"/>
    </location>
</feature>
<comment type="catalytic activity">
    <reaction evidence="4">
        <text>dTTP + H2O = dTMP + diphosphate + H(+)</text>
        <dbReference type="Rhea" id="RHEA:28534"/>
        <dbReference type="ChEBI" id="CHEBI:15377"/>
        <dbReference type="ChEBI" id="CHEBI:15378"/>
        <dbReference type="ChEBI" id="CHEBI:33019"/>
        <dbReference type="ChEBI" id="CHEBI:37568"/>
        <dbReference type="ChEBI" id="CHEBI:63528"/>
        <dbReference type="EC" id="3.6.1.9"/>
    </reaction>
</comment>
<keyword evidence="2 4" id="KW-0378">Hydrolase</keyword>
<comment type="subcellular location">
    <subcellularLocation>
        <location evidence="4">Cytoplasm</location>
    </subcellularLocation>
</comment>
<gene>
    <name evidence="5" type="primary">maf</name>
    <name evidence="5" type="ORF">FJU08_04000</name>
</gene>
<dbReference type="InterPro" id="IPR029001">
    <property type="entry name" value="ITPase-like_fam"/>
</dbReference>
<comment type="catalytic activity">
    <reaction evidence="4">
        <text>UTP + H2O = UMP + diphosphate + H(+)</text>
        <dbReference type="Rhea" id="RHEA:29395"/>
        <dbReference type="ChEBI" id="CHEBI:15377"/>
        <dbReference type="ChEBI" id="CHEBI:15378"/>
        <dbReference type="ChEBI" id="CHEBI:33019"/>
        <dbReference type="ChEBI" id="CHEBI:46398"/>
        <dbReference type="ChEBI" id="CHEBI:57865"/>
        <dbReference type="EC" id="3.6.1.9"/>
    </reaction>
</comment>
<dbReference type="Pfam" id="PF02545">
    <property type="entry name" value="Maf"/>
    <property type="match status" value="1"/>
</dbReference>